<evidence type="ECO:0000256" key="4">
    <source>
        <dbReference type="ARBA" id="ARBA00022989"/>
    </source>
</evidence>
<feature type="transmembrane region" description="Helical" evidence="6">
    <location>
        <begin position="199"/>
        <end position="222"/>
    </location>
</feature>
<evidence type="ECO:0000256" key="3">
    <source>
        <dbReference type="ARBA" id="ARBA00022692"/>
    </source>
</evidence>
<dbReference type="EMBL" id="CP098494">
    <property type="protein sequence ID" value="USA60085.1"/>
    <property type="molecule type" value="Genomic_DNA"/>
</dbReference>
<evidence type="ECO:0000256" key="1">
    <source>
        <dbReference type="ARBA" id="ARBA00004651"/>
    </source>
</evidence>
<feature type="domain" description="Copper resistance protein D" evidence="7">
    <location>
        <begin position="194"/>
        <end position="301"/>
    </location>
</feature>
<keyword evidence="5 6" id="KW-0472">Membrane</keyword>
<feature type="transmembrane region" description="Helical" evidence="6">
    <location>
        <begin position="234"/>
        <end position="254"/>
    </location>
</feature>
<evidence type="ECO:0000313" key="9">
    <source>
        <dbReference type="Proteomes" id="UP001056619"/>
    </source>
</evidence>
<dbReference type="InterPro" id="IPR032694">
    <property type="entry name" value="CopC/D"/>
</dbReference>
<keyword evidence="2" id="KW-1003">Cell membrane</keyword>
<dbReference type="PANTHER" id="PTHR34820">
    <property type="entry name" value="INNER MEMBRANE PROTEIN YEBZ"/>
    <property type="match status" value="1"/>
</dbReference>
<dbReference type="Pfam" id="PF05425">
    <property type="entry name" value="CopD"/>
    <property type="match status" value="1"/>
</dbReference>
<dbReference type="RefSeq" id="WP_222828731.1">
    <property type="nucleotide sequence ID" value="NZ_CP098494.1"/>
</dbReference>
<comment type="subcellular location">
    <subcellularLocation>
        <location evidence="1">Cell membrane</location>
        <topology evidence="1">Multi-pass membrane protein</topology>
    </subcellularLocation>
</comment>
<name>A0ABY4U1V5_9SPHN</name>
<evidence type="ECO:0000256" key="2">
    <source>
        <dbReference type="ARBA" id="ARBA00022475"/>
    </source>
</evidence>
<keyword evidence="9" id="KW-1185">Reference proteome</keyword>
<evidence type="ECO:0000256" key="6">
    <source>
        <dbReference type="SAM" id="Phobius"/>
    </source>
</evidence>
<reference evidence="8 9" key="1">
    <citation type="submission" date="2022-06" db="EMBL/GenBank/DDBJ databases">
        <authorList>
            <person name="Liu G."/>
        </authorList>
    </citation>
    <scope>NUCLEOTIDE SEQUENCE [LARGE SCALE GENOMIC DNA]</scope>
    <source>
        <strain evidence="8 9">E4</strain>
    </source>
</reference>
<dbReference type="Proteomes" id="UP001056619">
    <property type="component" value="Chromosome"/>
</dbReference>
<dbReference type="InterPro" id="IPR008457">
    <property type="entry name" value="Cu-R_CopD_dom"/>
</dbReference>
<keyword evidence="3 6" id="KW-0812">Transmembrane</keyword>
<feature type="transmembrane region" description="Helical" evidence="6">
    <location>
        <begin position="284"/>
        <end position="303"/>
    </location>
</feature>
<feature type="transmembrane region" description="Helical" evidence="6">
    <location>
        <begin position="157"/>
        <end position="178"/>
    </location>
</feature>
<dbReference type="NCBIfam" id="NF033808">
    <property type="entry name" value="copper_CopD"/>
    <property type="match status" value="1"/>
</dbReference>
<evidence type="ECO:0000313" key="8">
    <source>
        <dbReference type="EMBL" id="USA60085.1"/>
    </source>
</evidence>
<evidence type="ECO:0000259" key="7">
    <source>
        <dbReference type="Pfam" id="PF05425"/>
    </source>
</evidence>
<feature type="transmembrane region" description="Helical" evidence="6">
    <location>
        <begin position="121"/>
        <end position="137"/>
    </location>
</feature>
<keyword evidence="4 6" id="KW-1133">Transmembrane helix</keyword>
<accession>A0ABY4U1V5</accession>
<gene>
    <name evidence="8" type="primary">copD</name>
    <name evidence="8" type="ORF">NCF85_08095</name>
</gene>
<protein>
    <submittedName>
        <fullName evidence="8">Copper homeostasis membrane protein CopD</fullName>
    </submittedName>
</protein>
<feature type="transmembrane region" description="Helical" evidence="6">
    <location>
        <begin position="45"/>
        <end position="73"/>
    </location>
</feature>
<dbReference type="PANTHER" id="PTHR34820:SF4">
    <property type="entry name" value="INNER MEMBRANE PROTEIN YEBZ"/>
    <property type="match status" value="1"/>
</dbReference>
<organism evidence="8 9">
    <name type="scientific">Qipengyuania citrea</name>
    <dbReference type="NCBI Taxonomy" id="225971"/>
    <lineage>
        <taxon>Bacteria</taxon>
        <taxon>Pseudomonadati</taxon>
        <taxon>Pseudomonadota</taxon>
        <taxon>Alphaproteobacteria</taxon>
        <taxon>Sphingomonadales</taxon>
        <taxon>Erythrobacteraceae</taxon>
        <taxon>Qipengyuania</taxon>
    </lineage>
</organism>
<feature type="transmembrane region" description="Helical" evidence="6">
    <location>
        <begin position="93"/>
        <end position="114"/>
    </location>
</feature>
<sequence>MEADWGMVAIRLGLYLSLMLLVGLAAFPLYSLSKTERDDRTILDVNGLLSIMATTSIALSALAFLALVANMAGTTLTSPDLEVVRSILLETPIGSAWALRMAALLAAVAATLFLPTGTKRLLVATIAGGVALGTLVWTGHAGATDGPLSLLHKISDILHMLAAAIWIGSILAFLLLLSPSPSRWSDHRLSIAHRALEKFSRVGTICVSIVVATGLLNGQILVGIQNASRLTESTYGFLLLLKVAFFGAMLLLAAKNRWRLTPDLGRAIAQGASPNAISALRISLFLEIGFAVTILILVAWLGMLEPTAG</sequence>
<feature type="transmembrane region" description="Helical" evidence="6">
    <location>
        <begin position="12"/>
        <end position="33"/>
    </location>
</feature>
<evidence type="ECO:0000256" key="5">
    <source>
        <dbReference type="ARBA" id="ARBA00023136"/>
    </source>
</evidence>
<dbReference type="InterPro" id="IPR047689">
    <property type="entry name" value="CopD"/>
</dbReference>
<proteinExistence type="predicted"/>